<organism evidence="1 2">
    <name type="scientific">Aerophobetes bacterium</name>
    <dbReference type="NCBI Taxonomy" id="2030807"/>
    <lineage>
        <taxon>Bacteria</taxon>
        <taxon>Candidatus Aerophobota</taxon>
    </lineage>
</organism>
<reference evidence="2" key="1">
    <citation type="submission" date="2017-08" db="EMBL/GenBank/DDBJ databases">
        <title>A dynamic microbial community with high functional redundancy inhabits the cold, oxic subseafloor aquifer.</title>
        <authorList>
            <person name="Tully B.J."/>
            <person name="Wheat C.G."/>
            <person name="Glazer B.T."/>
            <person name="Huber J.A."/>
        </authorList>
    </citation>
    <scope>NUCLEOTIDE SEQUENCE [LARGE SCALE GENOMIC DNA]</scope>
</reference>
<dbReference type="EMBL" id="NVUK01000010">
    <property type="protein sequence ID" value="PCI77961.1"/>
    <property type="molecule type" value="Genomic_DNA"/>
</dbReference>
<protein>
    <submittedName>
        <fullName evidence="1">Uncharacterized protein</fullName>
    </submittedName>
</protein>
<dbReference type="Proteomes" id="UP000218775">
    <property type="component" value="Unassembled WGS sequence"/>
</dbReference>
<proteinExistence type="predicted"/>
<gene>
    <name evidence="1" type="ORF">COB21_02030</name>
</gene>
<comment type="caution">
    <text evidence="1">The sequence shown here is derived from an EMBL/GenBank/DDBJ whole genome shotgun (WGS) entry which is preliminary data.</text>
</comment>
<evidence type="ECO:0000313" key="2">
    <source>
        <dbReference type="Proteomes" id="UP000218775"/>
    </source>
</evidence>
<dbReference type="AlphaFoldDB" id="A0A2A4X6N1"/>
<name>A0A2A4X6N1_UNCAE</name>
<accession>A0A2A4X6N1</accession>
<sequence length="144" mass="16053">MLRFVPRLDIFKGERMSINPAAQPVQPGGAVANPFYTVRSLCDEGNNARALQLCYTILFNIEKRILNRGPEHGHVLDEPRTIARSYIHQIVEANPDLSDLSQRLVLAVTAQLSRLAENLMVAQAVASMNQDVEQLHADHMDHTG</sequence>
<evidence type="ECO:0000313" key="1">
    <source>
        <dbReference type="EMBL" id="PCI77961.1"/>
    </source>
</evidence>